<evidence type="ECO:0000259" key="1">
    <source>
        <dbReference type="Pfam" id="PF02589"/>
    </source>
</evidence>
<organism evidence="2">
    <name type="scientific">marine metagenome</name>
    <dbReference type="NCBI Taxonomy" id="408172"/>
    <lineage>
        <taxon>unclassified sequences</taxon>
        <taxon>metagenomes</taxon>
        <taxon>ecological metagenomes</taxon>
    </lineage>
</organism>
<dbReference type="AlphaFoldDB" id="A0A382K2A8"/>
<feature type="domain" description="LUD" evidence="1">
    <location>
        <begin position="60"/>
        <end position="209"/>
    </location>
</feature>
<reference evidence="2" key="1">
    <citation type="submission" date="2018-05" db="EMBL/GenBank/DDBJ databases">
        <authorList>
            <person name="Lanie J.A."/>
            <person name="Ng W.-L."/>
            <person name="Kazmierczak K.M."/>
            <person name="Andrzejewski T.M."/>
            <person name="Davidsen T.M."/>
            <person name="Wayne K.J."/>
            <person name="Tettelin H."/>
            <person name="Glass J.I."/>
            <person name="Rusch D."/>
            <person name="Podicherti R."/>
            <person name="Tsui H.-C.T."/>
            <person name="Winkler M.E."/>
        </authorList>
    </citation>
    <scope>NUCLEOTIDE SEQUENCE</scope>
</reference>
<dbReference type="Pfam" id="PF02589">
    <property type="entry name" value="LUD_dom"/>
    <property type="match status" value="1"/>
</dbReference>
<dbReference type="PANTHER" id="PTHR43682:SF1">
    <property type="entry name" value="LACTATE UTILIZATION PROTEIN C"/>
    <property type="match status" value="1"/>
</dbReference>
<sequence>MGRDQFLARVKKAVESGGTESTKFQDVPFYLTDTRVNDQATKILKYASDHWEDLASALLTTAESLGWQVSRCSNAEDAFESVESVVADISAKNIVITAQGSIRDIGLSKLSNGGLDVVTIDSSNEISSDDMRAKALRADMGITGVEFAIAETGTAVLPSDSETGRLVGLAPPVHIVIVKRGQVLPSLDELFLLRKWQSIHGLAPQYASLI</sequence>
<dbReference type="InterPro" id="IPR024185">
    <property type="entry name" value="FTHF_cligase-like_sf"/>
</dbReference>
<protein>
    <recommendedName>
        <fullName evidence="1">LUD domain-containing protein</fullName>
    </recommendedName>
</protein>
<accession>A0A382K2A8</accession>
<dbReference type="EMBL" id="UINC01077462">
    <property type="protein sequence ID" value="SVC17612.1"/>
    <property type="molecule type" value="Genomic_DNA"/>
</dbReference>
<proteinExistence type="predicted"/>
<evidence type="ECO:0000313" key="2">
    <source>
        <dbReference type="EMBL" id="SVC17612.1"/>
    </source>
</evidence>
<dbReference type="InterPro" id="IPR003741">
    <property type="entry name" value="LUD_dom"/>
</dbReference>
<dbReference type="InterPro" id="IPR037171">
    <property type="entry name" value="NagB/RpiA_transferase-like"/>
</dbReference>
<dbReference type="Gene3D" id="3.40.50.10420">
    <property type="entry name" value="NagB/RpiA/CoA transferase-like"/>
    <property type="match status" value="1"/>
</dbReference>
<dbReference type="SUPFAM" id="SSF100950">
    <property type="entry name" value="NagB/RpiA/CoA transferase-like"/>
    <property type="match status" value="1"/>
</dbReference>
<gene>
    <name evidence="2" type="ORF">METZ01_LOCUS270466</name>
</gene>
<name>A0A382K2A8_9ZZZZ</name>
<feature type="non-terminal residue" evidence="2">
    <location>
        <position position="210"/>
    </location>
</feature>
<dbReference type="PANTHER" id="PTHR43682">
    <property type="entry name" value="LACTATE UTILIZATION PROTEIN C"/>
    <property type="match status" value="1"/>
</dbReference>